<dbReference type="InterPro" id="IPR029016">
    <property type="entry name" value="GAF-like_dom_sf"/>
</dbReference>
<dbReference type="InterPro" id="IPR001932">
    <property type="entry name" value="PPM-type_phosphatase-like_dom"/>
</dbReference>
<feature type="compositionally biased region" description="Basic residues" evidence="2">
    <location>
        <begin position="563"/>
        <end position="575"/>
    </location>
</feature>
<name>A0ABY8W8N9_9ACTN</name>
<proteinExistence type="predicted"/>
<protein>
    <submittedName>
        <fullName evidence="4">PP2C family protein-serine/threonine phosphatase</fullName>
        <ecNumber evidence="4">3.1.3.16</ecNumber>
    </submittedName>
</protein>
<dbReference type="PANTHER" id="PTHR43156:SF2">
    <property type="entry name" value="STAGE II SPORULATION PROTEIN E"/>
    <property type="match status" value="1"/>
</dbReference>
<dbReference type="RefSeq" id="WP_284915065.1">
    <property type="nucleotide sequence ID" value="NZ_CP126980.1"/>
</dbReference>
<feature type="domain" description="PPM-type phosphatase" evidence="3">
    <location>
        <begin position="319"/>
        <end position="541"/>
    </location>
</feature>
<evidence type="ECO:0000313" key="5">
    <source>
        <dbReference type="Proteomes" id="UP001240150"/>
    </source>
</evidence>
<dbReference type="Proteomes" id="UP001240150">
    <property type="component" value="Chromosome"/>
</dbReference>
<sequence>MSTRMPASAGDPHTPPSTVTALPAATPELLRAALDAATDAMLLCTTAGDTVVLVNAAAQALVPDLRPGETLTAAPLAELAAAAADGADTFRSEHHHRFLYGVKRRLDDRHYAWYLRDRTAEQERTAALEAERARAAFLADAGRHLSASLHLRRVRRTTAELAAAHLADAAVVILPPHKRQSAWTRMVAGRPVEEGTLAERGLSEVPGLREVIDGFPPIPSRWLDPAQAPGWLLPAAFGPIGALLVTPLPGNAEPAGALILARGGPQASFSEADEALARVFAARAGAALAAATLYRDQVDTTSVLQADLLPPELPVSEGFELAGSYQAAFEALQVGGDFYEVFGPSGASTDTLLALGDVCGIGPEAAVLTGKVRQTLRALRLMHAGPETMLRVLNQALLASGRNQRFVTLVVGSVTRAEHGRVRLELVSGGHPRPLVLRADRTVEEVPVSGTLIGVMPETVVHPATVELAPGELCLLYSDGLTEARGGPGGRDEFGETRLRQALSSCAGLPGAVALERLRQLVSDWVHGGTTDDIAMLSIRAAERTPLSLRGGGAPNESPYLRAARRADRRARPRA</sequence>
<dbReference type="SMART" id="SM00331">
    <property type="entry name" value="PP2C_SIG"/>
    <property type="match status" value="1"/>
</dbReference>
<evidence type="ECO:0000256" key="1">
    <source>
        <dbReference type="ARBA" id="ARBA00022801"/>
    </source>
</evidence>
<dbReference type="PANTHER" id="PTHR43156">
    <property type="entry name" value="STAGE II SPORULATION PROTEIN E-RELATED"/>
    <property type="match status" value="1"/>
</dbReference>
<reference evidence="4 5" key="1">
    <citation type="submission" date="2023-06" db="EMBL/GenBank/DDBJ databases">
        <authorList>
            <person name="Yushchuk O."/>
            <person name="Binda E."/>
            <person name="Ruckert-Reed C."/>
            <person name="Fedorenko V."/>
            <person name="Kalinowski J."/>
            <person name="Marinelli F."/>
        </authorList>
    </citation>
    <scope>NUCLEOTIDE SEQUENCE [LARGE SCALE GENOMIC DNA]</scope>
    <source>
        <strain evidence="4 5">NRRL 3884</strain>
    </source>
</reference>
<evidence type="ECO:0000259" key="3">
    <source>
        <dbReference type="SMART" id="SM00331"/>
    </source>
</evidence>
<dbReference type="GO" id="GO:0004722">
    <property type="term" value="F:protein serine/threonine phosphatase activity"/>
    <property type="evidence" value="ECO:0007669"/>
    <property type="project" value="UniProtKB-EC"/>
</dbReference>
<dbReference type="Pfam" id="PF07228">
    <property type="entry name" value="SpoIIE"/>
    <property type="match status" value="1"/>
</dbReference>
<dbReference type="InterPro" id="IPR052016">
    <property type="entry name" value="Bact_Sigma-Reg"/>
</dbReference>
<dbReference type="EMBL" id="CP126980">
    <property type="protein sequence ID" value="WIM93862.1"/>
    <property type="molecule type" value="Genomic_DNA"/>
</dbReference>
<evidence type="ECO:0000256" key="2">
    <source>
        <dbReference type="SAM" id="MobiDB-lite"/>
    </source>
</evidence>
<keyword evidence="5" id="KW-1185">Reference proteome</keyword>
<accession>A0ABY8W8N9</accession>
<feature type="region of interest" description="Disordered" evidence="2">
    <location>
        <begin position="547"/>
        <end position="575"/>
    </location>
</feature>
<dbReference type="Gene3D" id="3.30.450.40">
    <property type="match status" value="1"/>
</dbReference>
<organism evidence="4 5">
    <name type="scientific">Actinoplanes oblitus</name>
    <dbReference type="NCBI Taxonomy" id="3040509"/>
    <lineage>
        <taxon>Bacteria</taxon>
        <taxon>Bacillati</taxon>
        <taxon>Actinomycetota</taxon>
        <taxon>Actinomycetes</taxon>
        <taxon>Micromonosporales</taxon>
        <taxon>Micromonosporaceae</taxon>
        <taxon>Actinoplanes</taxon>
    </lineage>
</organism>
<keyword evidence="1 4" id="KW-0378">Hydrolase</keyword>
<feature type="region of interest" description="Disordered" evidence="2">
    <location>
        <begin position="1"/>
        <end position="20"/>
    </location>
</feature>
<dbReference type="EC" id="3.1.3.16" evidence="4"/>
<dbReference type="SUPFAM" id="SSF55781">
    <property type="entry name" value="GAF domain-like"/>
    <property type="match status" value="1"/>
</dbReference>
<evidence type="ECO:0000313" key="4">
    <source>
        <dbReference type="EMBL" id="WIM93862.1"/>
    </source>
</evidence>
<dbReference type="Gene3D" id="3.60.40.10">
    <property type="entry name" value="PPM-type phosphatase domain"/>
    <property type="match status" value="1"/>
</dbReference>
<gene>
    <name evidence="4" type="ORF">ACTOB_005855</name>
</gene>
<dbReference type="InterPro" id="IPR036457">
    <property type="entry name" value="PPM-type-like_dom_sf"/>
</dbReference>